<evidence type="ECO:0000313" key="2">
    <source>
        <dbReference type="Proteomes" id="UP000184391"/>
    </source>
</evidence>
<sequence length="248" mass="27257">MIDIERISPKAHQMLVYGEITPADTRKFVAFAKQQAAAGEGGHLLIDMVSMAGFSWSAIVEELAHVPVLMRWLYSLDRIALVSDEEWIRTMARLESALLPGVSYAVYDADETEAARAWVLEDSARAHAGAVAERDVGPDVAVIELTGRLDREEAENGLDLVRARLVATGATRLMVVIRKWHGFDPDAALSGKVMQGQLDLLDKLDRYAVVGGPGWLRQMASTFGPLVKPEVRSFDADEEDAALAWLRS</sequence>
<dbReference type="InterPro" id="IPR021866">
    <property type="entry name" value="SpoIIAA-like"/>
</dbReference>
<dbReference type="STRING" id="198312.SAMN02745193_02664"/>
<gene>
    <name evidence="1" type="ORF">SAMN02745193_02664</name>
</gene>
<evidence type="ECO:0000313" key="1">
    <source>
        <dbReference type="EMBL" id="SHN64016.1"/>
    </source>
</evidence>
<dbReference type="RefSeq" id="WP_072675503.1">
    <property type="nucleotide sequence ID" value="NZ_FRDF01000017.1"/>
</dbReference>
<dbReference type="EMBL" id="FRDF01000017">
    <property type="protein sequence ID" value="SHN64016.1"/>
    <property type="molecule type" value="Genomic_DNA"/>
</dbReference>
<dbReference type="Proteomes" id="UP000184391">
    <property type="component" value="Unassembled WGS sequence"/>
</dbReference>
<proteinExistence type="predicted"/>
<name>A0A1M7SZX3_9SPHN</name>
<organism evidence="1 2">
    <name type="scientific">Erythrobacter sanguineus</name>
    <dbReference type="NCBI Taxonomy" id="198312"/>
    <lineage>
        <taxon>Bacteria</taxon>
        <taxon>Pseudomonadati</taxon>
        <taxon>Pseudomonadota</taxon>
        <taxon>Alphaproteobacteria</taxon>
        <taxon>Sphingomonadales</taxon>
        <taxon>Erythrobacteraceae</taxon>
        <taxon>Erythrobacter/Porphyrobacter group</taxon>
        <taxon>Erythrobacter</taxon>
    </lineage>
</organism>
<dbReference type="SUPFAM" id="SSF52091">
    <property type="entry name" value="SpoIIaa-like"/>
    <property type="match status" value="2"/>
</dbReference>
<reference evidence="2" key="1">
    <citation type="submission" date="2016-12" db="EMBL/GenBank/DDBJ databases">
        <authorList>
            <person name="Varghese N."/>
            <person name="Submissions S."/>
        </authorList>
    </citation>
    <scope>NUCLEOTIDE SEQUENCE [LARGE SCALE GENOMIC DNA]</scope>
    <source>
        <strain evidence="2">DSM 11032</strain>
    </source>
</reference>
<dbReference type="Pfam" id="PF11964">
    <property type="entry name" value="SpoIIAA-like"/>
    <property type="match status" value="2"/>
</dbReference>
<keyword evidence="2" id="KW-1185">Reference proteome</keyword>
<dbReference type="Gene3D" id="3.40.50.10600">
    <property type="entry name" value="SpoIIaa-like domains"/>
    <property type="match status" value="2"/>
</dbReference>
<dbReference type="InterPro" id="IPR038396">
    <property type="entry name" value="SpoIIAA-like_sf"/>
</dbReference>
<protein>
    <submittedName>
        <fullName evidence="1">SpoIIAA-like</fullName>
    </submittedName>
</protein>
<dbReference type="AlphaFoldDB" id="A0A1M7SZX3"/>
<dbReference type="InterPro" id="IPR036513">
    <property type="entry name" value="STAS_dom_sf"/>
</dbReference>
<accession>A0A1M7SZX3</accession>
<dbReference type="OrthoDB" id="7619266at2"/>